<dbReference type="InterPro" id="IPR010359">
    <property type="entry name" value="IrrE_HExxH"/>
</dbReference>
<dbReference type="SMART" id="SM00530">
    <property type="entry name" value="HTH_XRE"/>
    <property type="match status" value="1"/>
</dbReference>
<dbReference type="Pfam" id="PF01381">
    <property type="entry name" value="HTH_3"/>
    <property type="match status" value="1"/>
</dbReference>
<dbReference type="NCBIfam" id="TIGR02607">
    <property type="entry name" value="antidote_HigA"/>
    <property type="match status" value="1"/>
</dbReference>
<dbReference type="Gene3D" id="1.10.260.40">
    <property type="entry name" value="lambda repressor-like DNA-binding domains"/>
    <property type="match status" value="1"/>
</dbReference>
<dbReference type="PROSITE" id="PS50943">
    <property type="entry name" value="HTH_CROC1"/>
    <property type="match status" value="1"/>
</dbReference>
<keyword evidence="4" id="KW-1185">Reference proteome</keyword>
<dbReference type="InterPro" id="IPR010982">
    <property type="entry name" value="Lambda_DNA-bd_dom_sf"/>
</dbReference>
<organism evidence="3 4">
    <name type="scientific">Halomonas sulfidivorans</name>
    <dbReference type="NCBI Taxonomy" id="2733488"/>
    <lineage>
        <taxon>Bacteria</taxon>
        <taxon>Pseudomonadati</taxon>
        <taxon>Pseudomonadota</taxon>
        <taxon>Gammaproteobacteria</taxon>
        <taxon>Oceanospirillales</taxon>
        <taxon>Halomonadaceae</taxon>
        <taxon>Halomonas</taxon>
    </lineage>
</organism>
<feature type="domain" description="HTH cro/C1-type" evidence="2">
    <location>
        <begin position="20"/>
        <end position="74"/>
    </location>
</feature>
<dbReference type="RefSeq" id="WP_209474818.1">
    <property type="nucleotide sequence ID" value="NZ_CP053383.1"/>
</dbReference>
<dbReference type="Proteomes" id="UP000671845">
    <property type="component" value="Chromosome"/>
</dbReference>
<evidence type="ECO:0000256" key="1">
    <source>
        <dbReference type="ARBA" id="ARBA00007227"/>
    </source>
</evidence>
<dbReference type="EMBL" id="CP053383">
    <property type="protein sequence ID" value="QTP60903.1"/>
    <property type="molecule type" value="Genomic_DNA"/>
</dbReference>
<accession>A0ABX7WKL2</accession>
<evidence type="ECO:0000259" key="2">
    <source>
        <dbReference type="PROSITE" id="PS50943"/>
    </source>
</evidence>
<reference evidence="3 4" key="1">
    <citation type="journal article" date="2021" name="Front. Microbiol.">
        <title>Aerobic Denitrification and Heterotrophic Sulfur Oxidation in the Genus Halomonas Revealed by Six Novel Species Characterizations and Genome-Based Analysis.</title>
        <authorList>
            <person name="Wang L."/>
            <person name="Shao Z."/>
        </authorList>
    </citation>
    <scope>NUCLEOTIDE SEQUENCE [LARGE SCALE GENOMIC DNA]</scope>
    <source>
        <strain evidence="3 4">MCCC 1A13718</strain>
    </source>
</reference>
<evidence type="ECO:0000313" key="3">
    <source>
        <dbReference type="EMBL" id="QTP60903.1"/>
    </source>
</evidence>
<evidence type="ECO:0000313" key="4">
    <source>
        <dbReference type="Proteomes" id="UP000671845"/>
    </source>
</evidence>
<name>A0ABX7WKL2_9GAMM</name>
<sequence>MTELTHPLTPDWVSPPGDTIADRIEELGWSQRELAERLGYTTKHVSMLINGRAPITEETAVRLERVLGSTVRFWLEREAQYRDSLIKQEQISLLSEQADWLKVLPTSDMIAYGWIQKFTNKGLQVAECLRFFGVATVEAWRLRYANAGAAFRSSETFAKDGAAVGAWLRQGEVKAAELSCEPFDQKKFKAVLKELRSLTNESDPAVFVPTLIRKCGEAGVAVVFEPAPKKCPVSGAARWLNKRKALIQLSLRHRSNDHLWFSFFHEAGHIALHSKSSSFIDIDGSGLDDEKEKEADRFARDILIPPRDAQRLYEIGRSAAAVEAFSKEIGIAPGIVVGRMQKEGLLPWSHLNGLKTRYELKRRS</sequence>
<dbReference type="CDD" id="cd00093">
    <property type="entry name" value="HTH_XRE"/>
    <property type="match status" value="1"/>
</dbReference>
<dbReference type="InterPro" id="IPR013430">
    <property type="entry name" value="Toxin_antidote_HigA"/>
</dbReference>
<dbReference type="PANTHER" id="PTHR43236:SF1">
    <property type="entry name" value="BLL7220 PROTEIN"/>
    <property type="match status" value="1"/>
</dbReference>
<dbReference type="InterPro" id="IPR001387">
    <property type="entry name" value="Cro/C1-type_HTH"/>
</dbReference>
<dbReference type="Gene3D" id="1.10.10.2910">
    <property type="match status" value="1"/>
</dbReference>
<proteinExistence type="inferred from homology"/>
<dbReference type="PANTHER" id="PTHR43236">
    <property type="entry name" value="ANTITOXIN HIGA1"/>
    <property type="match status" value="1"/>
</dbReference>
<dbReference type="Pfam" id="PF06114">
    <property type="entry name" value="Peptidase_M78"/>
    <property type="match status" value="1"/>
</dbReference>
<dbReference type="SUPFAM" id="SSF47413">
    <property type="entry name" value="lambda repressor-like DNA-binding domains"/>
    <property type="match status" value="1"/>
</dbReference>
<protein>
    <submittedName>
        <fullName evidence="3">HigA family addiction module antidote protein</fullName>
    </submittedName>
</protein>
<gene>
    <name evidence="3" type="ORF">HNO53_20615</name>
</gene>
<dbReference type="InterPro" id="IPR052345">
    <property type="entry name" value="Rad_response_metalloprotease"/>
</dbReference>
<comment type="similarity">
    <text evidence="1">Belongs to the short-chain fatty acyl-CoA assimilation regulator (ScfR) family.</text>
</comment>